<dbReference type="PANTHER" id="PTHR43801:SF1">
    <property type="entry name" value="POLYPRENYL SYNTHETASE"/>
    <property type="match status" value="1"/>
</dbReference>
<gene>
    <name evidence="1" type="ORF">AMET1_0910</name>
</gene>
<proteinExistence type="predicted"/>
<comment type="caution">
    <text evidence="1">The sequence shown here is derived from an EMBL/GenBank/DDBJ whole genome shotgun (WGS) entry which is preliminary data.</text>
</comment>
<accession>A0A1Y3GIN3</accession>
<protein>
    <submittedName>
        <fullName evidence="1">Metal binding protein, component of redox complex</fullName>
    </submittedName>
</protein>
<evidence type="ECO:0000313" key="1">
    <source>
        <dbReference type="EMBL" id="OUJ19256.1"/>
    </source>
</evidence>
<dbReference type="Pfam" id="PF01976">
    <property type="entry name" value="DUF116"/>
    <property type="match status" value="1"/>
</dbReference>
<name>A0A1Y3GIN3_9EURY</name>
<reference evidence="1 2" key="1">
    <citation type="submission" date="2016-12" db="EMBL/GenBank/DDBJ databases">
        <title>Discovery of methanogenic haloarchaea.</title>
        <authorList>
            <person name="Sorokin D.Y."/>
            <person name="Makarova K.S."/>
            <person name="Abbas B."/>
            <person name="Ferrer M."/>
            <person name="Golyshin P.N."/>
        </authorList>
    </citation>
    <scope>NUCLEOTIDE SEQUENCE [LARGE SCALE GENOMIC DNA]</scope>
    <source>
        <strain evidence="1">AMET1</strain>
    </source>
</reference>
<evidence type="ECO:0000313" key="2">
    <source>
        <dbReference type="Proteomes" id="UP000195137"/>
    </source>
</evidence>
<keyword evidence="2" id="KW-1185">Reference proteome</keyword>
<organism evidence="1 2">
    <name type="scientific">Methanonatronarchaeum thermophilum</name>
    <dbReference type="NCBI Taxonomy" id="1927129"/>
    <lineage>
        <taxon>Archaea</taxon>
        <taxon>Methanobacteriati</taxon>
        <taxon>Methanobacteriota</taxon>
        <taxon>Methanonatronarchaeia</taxon>
        <taxon>Methanonatronarchaeales</taxon>
        <taxon>Methanonatronarchaeaceae</taxon>
        <taxon>Methanonatronarchaeum</taxon>
    </lineage>
</organism>
<dbReference type="EMBL" id="MRZU01000003">
    <property type="protein sequence ID" value="OUJ19256.1"/>
    <property type="molecule type" value="Genomic_DNA"/>
</dbReference>
<dbReference type="PANTHER" id="PTHR43801">
    <property type="entry name" value="NUCLEOTIDE-BINDING PROTEIN-RELATED"/>
    <property type="match status" value="1"/>
</dbReference>
<dbReference type="AlphaFoldDB" id="A0A1Y3GIN3"/>
<dbReference type="RefSeq" id="WP_086637281.1">
    <property type="nucleotide sequence ID" value="NZ_MRZU01000003.1"/>
</dbReference>
<dbReference type="PIRSF" id="PIRSF006594">
    <property type="entry name" value="UCP006594"/>
    <property type="match status" value="1"/>
</dbReference>
<dbReference type="Proteomes" id="UP000195137">
    <property type="component" value="Unassembled WGS sequence"/>
</dbReference>
<dbReference type="InterPro" id="IPR002829">
    <property type="entry name" value="DUF116"/>
</dbReference>
<sequence>MKDKIKRLIGRMYTSGAHTNAHELTSKVLGQLNLNEEWSQYVDIEVRNMMDREAFKKTPIHKRALFLPHCLRKAGECKGEYGDRGLKCKKCGKCNIADIIEYAEKLGYQIYVVPGGSLVFKVLKNGDVDAVVGVACYDELDQAIKKANQAGLPSQGILLSEDGCVNTKVNKMEVARKLQL</sequence>
<dbReference type="OrthoDB" id="120943at2157"/>